<dbReference type="EMBL" id="LT934119">
    <property type="protein sequence ID" value="VAI26028.1"/>
    <property type="molecule type" value="Genomic_DNA"/>
</dbReference>
<keyword evidence="5 6" id="KW-0472">Membrane</keyword>
<dbReference type="GO" id="GO:0015297">
    <property type="term" value="F:antiporter activity"/>
    <property type="evidence" value="ECO:0007669"/>
    <property type="project" value="InterPro"/>
</dbReference>
<reference evidence="7 8" key="1">
    <citation type="submission" date="2017-09" db="EMBL/GenBank/DDBJ databases">
        <authorList>
            <consortium name="International Durum Wheat Genome Sequencing Consortium (IDWGSC)"/>
            <person name="Milanesi L."/>
        </authorList>
    </citation>
    <scope>NUCLEOTIDE SEQUENCE [LARGE SCALE GENOMIC DNA]</scope>
    <source>
        <strain evidence="8">cv. Svevo</strain>
    </source>
</reference>
<dbReference type="Pfam" id="PF01554">
    <property type="entry name" value="MatE"/>
    <property type="match status" value="2"/>
</dbReference>
<evidence type="ECO:0000313" key="7">
    <source>
        <dbReference type="EMBL" id="VAI26028.1"/>
    </source>
</evidence>
<dbReference type="InterPro" id="IPR045069">
    <property type="entry name" value="MATE_euk"/>
</dbReference>
<feature type="transmembrane region" description="Helical" evidence="6">
    <location>
        <begin position="47"/>
        <end position="65"/>
    </location>
</feature>
<feature type="transmembrane region" description="Helical" evidence="6">
    <location>
        <begin position="268"/>
        <end position="297"/>
    </location>
</feature>
<sequence>MECSSPLLGSPSSSSHAGSRELEVILSNTAASWGRRAWAGAAVELPLLLRLALPAVAVYLINYLMSMSTQIFCGQLGNLELAAASLGNTGIQVFSYGLMLGMGSAVETLCGQAYGAHKYEMLGVYLQRSTILLAATGVPLAIIYVYSRPILLLLGESERIAAAAAVFVYGLIPQIFAYATNFPIQKFLQAQSIVAPSACIAAATLLLHLALSWLAVYKLGLGLLGASLVLSLSWWLIALAQFAYILAAPRCRETWTGFTTQAFAGLCGFAKLSAASAVMLCLETWYFQVMVLIAGLLPNPELSLDSLSVCVRVGNELGAGNPRAAAFSVVMSTTMSFILAVVAAVIVLCLRDRIAYVFTGGKNVAEAVSDLCPLLAITLILNGVQPVLSGVAVGCGWQVFVAYVNVGCYYFVGMPLGLFLGFYLGLGAKGVWSGMVIGGTLLQTLILLWVTFRTDWQHEVEKAHERIAMWEDKKKSLQQD</sequence>
<evidence type="ECO:0000256" key="4">
    <source>
        <dbReference type="ARBA" id="ARBA00022989"/>
    </source>
</evidence>
<dbReference type="GO" id="GO:0016020">
    <property type="term" value="C:membrane"/>
    <property type="evidence" value="ECO:0007669"/>
    <property type="project" value="UniProtKB-SubCell"/>
</dbReference>
<feature type="transmembrane region" description="Helical" evidence="6">
    <location>
        <begin position="221"/>
        <end position="247"/>
    </location>
</feature>
<evidence type="ECO:0000313" key="8">
    <source>
        <dbReference type="Proteomes" id="UP000324705"/>
    </source>
</evidence>
<dbReference type="PANTHER" id="PTHR11206">
    <property type="entry name" value="MULTIDRUG RESISTANCE PROTEIN"/>
    <property type="match status" value="1"/>
</dbReference>
<evidence type="ECO:0000256" key="3">
    <source>
        <dbReference type="ARBA" id="ARBA00022692"/>
    </source>
</evidence>
<protein>
    <recommendedName>
        <fullName evidence="6">Protein DETOXIFICATION</fullName>
    </recommendedName>
    <alternativeName>
        <fullName evidence="6">Multidrug and toxic compound extrusion protein</fullName>
    </alternativeName>
</protein>
<feature type="transmembrane region" description="Helical" evidence="6">
    <location>
        <begin position="400"/>
        <end position="424"/>
    </location>
</feature>
<evidence type="ECO:0000256" key="2">
    <source>
        <dbReference type="ARBA" id="ARBA00010199"/>
    </source>
</evidence>
<accession>A0A9R0WX39</accession>
<proteinExistence type="inferred from homology"/>
<feature type="transmembrane region" description="Helical" evidence="6">
    <location>
        <begin position="325"/>
        <end position="350"/>
    </location>
</feature>
<comment type="similarity">
    <text evidence="2 6">Belongs to the multi antimicrobial extrusion (MATE) (TC 2.A.66.1) family.</text>
</comment>
<dbReference type="NCBIfam" id="TIGR00797">
    <property type="entry name" value="matE"/>
    <property type="match status" value="1"/>
</dbReference>
<dbReference type="InterPro" id="IPR002528">
    <property type="entry name" value="MATE_fam"/>
</dbReference>
<dbReference type="GO" id="GO:1990961">
    <property type="term" value="P:xenobiotic detoxification by transmembrane export across the plasma membrane"/>
    <property type="evidence" value="ECO:0007669"/>
    <property type="project" value="InterPro"/>
</dbReference>
<evidence type="ECO:0000256" key="5">
    <source>
        <dbReference type="ARBA" id="ARBA00023136"/>
    </source>
</evidence>
<feature type="transmembrane region" description="Helical" evidence="6">
    <location>
        <begin position="131"/>
        <end position="154"/>
    </location>
</feature>
<dbReference type="Gramene" id="TRITD5Av1G257010.2">
    <property type="protein sequence ID" value="TRITD5Av1G257010.2"/>
    <property type="gene ID" value="TRITD5Av1G257010"/>
</dbReference>
<feature type="transmembrane region" description="Helical" evidence="6">
    <location>
        <begin position="431"/>
        <end position="452"/>
    </location>
</feature>
<name>A0A9R0WX39_TRITD</name>
<dbReference type="GO" id="GO:0042910">
    <property type="term" value="F:xenobiotic transmembrane transporter activity"/>
    <property type="evidence" value="ECO:0007669"/>
    <property type="project" value="InterPro"/>
</dbReference>
<dbReference type="AlphaFoldDB" id="A0A9R0WX39"/>
<keyword evidence="8" id="KW-1185">Reference proteome</keyword>
<evidence type="ECO:0000256" key="1">
    <source>
        <dbReference type="ARBA" id="ARBA00004141"/>
    </source>
</evidence>
<organism evidence="7 8">
    <name type="scientific">Triticum turgidum subsp. durum</name>
    <name type="common">Durum wheat</name>
    <name type="synonym">Triticum durum</name>
    <dbReference type="NCBI Taxonomy" id="4567"/>
    <lineage>
        <taxon>Eukaryota</taxon>
        <taxon>Viridiplantae</taxon>
        <taxon>Streptophyta</taxon>
        <taxon>Embryophyta</taxon>
        <taxon>Tracheophyta</taxon>
        <taxon>Spermatophyta</taxon>
        <taxon>Magnoliopsida</taxon>
        <taxon>Liliopsida</taxon>
        <taxon>Poales</taxon>
        <taxon>Poaceae</taxon>
        <taxon>BOP clade</taxon>
        <taxon>Pooideae</taxon>
        <taxon>Triticodae</taxon>
        <taxon>Triticeae</taxon>
        <taxon>Triticinae</taxon>
        <taxon>Triticum</taxon>
    </lineage>
</organism>
<comment type="subcellular location">
    <subcellularLocation>
        <location evidence="1">Membrane</location>
        <topology evidence="1">Multi-pass membrane protein</topology>
    </subcellularLocation>
</comment>
<dbReference type="Proteomes" id="UP000324705">
    <property type="component" value="Chromosome 5A"/>
</dbReference>
<keyword evidence="3 6" id="KW-0812">Transmembrane</keyword>
<evidence type="ECO:0000256" key="6">
    <source>
        <dbReference type="RuleBase" id="RU004914"/>
    </source>
</evidence>
<feature type="transmembrane region" description="Helical" evidence="6">
    <location>
        <begin position="160"/>
        <end position="181"/>
    </location>
</feature>
<keyword evidence="4 6" id="KW-1133">Transmembrane helix</keyword>
<gene>
    <name evidence="7" type="ORF">TRITD_5Av1G257010</name>
</gene>
<feature type="transmembrane region" description="Helical" evidence="6">
    <location>
        <begin position="371"/>
        <end position="394"/>
    </location>
</feature>
<feature type="transmembrane region" description="Helical" evidence="6">
    <location>
        <begin position="193"/>
        <end position="215"/>
    </location>
</feature>
<dbReference type="CDD" id="cd13132">
    <property type="entry name" value="MATE_eukaryotic"/>
    <property type="match status" value="1"/>
</dbReference>